<keyword evidence="4" id="KW-0648">Protein biosynthesis</keyword>
<feature type="domain" description="Translation elongation factor P/YeiP central" evidence="3">
    <location>
        <begin position="67"/>
        <end position="121"/>
    </location>
</feature>
<evidence type="ECO:0000256" key="1">
    <source>
        <dbReference type="ARBA" id="ARBA00009479"/>
    </source>
</evidence>
<dbReference type="Pfam" id="PF01132">
    <property type="entry name" value="EFP"/>
    <property type="match status" value="1"/>
</dbReference>
<feature type="domain" description="Elongation factor P C-terminal" evidence="2">
    <location>
        <begin position="129"/>
        <end position="184"/>
    </location>
</feature>
<dbReference type="InterPro" id="IPR012340">
    <property type="entry name" value="NA-bd_OB-fold"/>
</dbReference>
<dbReference type="eggNOG" id="COG0231">
    <property type="taxonomic scope" value="Bacteria"/>
</dbReference>
<dbReference type="EMBL" id="CCEJ010000005">
    <property type="protein sequence ID" value="CDR34045.1"/>
    <property type="molecule type" value="Genomic_DNA"/>
</dbReference>
<dbReference type="InterPro" id="IPR008991">
    <property type="entry name" value="Translation_prot_SH3-like_sf"/>
</dbReference>
<reference evidence="4" key="2">
    <citation type="submission" date="2014-09" db="EMBL/GenBank/DDBJ databases">
        <title>Criblamydia sequanensis harbors a mega-plasmid encoding arsenite resistance.</title>
        <authorList>
            <person name="Bertelli C."/>
            <person name="Goesmann A."/>
            <person name="Greub G."/>
        </authorList>
    </citation>
    <scope>NUCLEOTIDE SEQUENCE [LARGE SCALE GENOMIC DNA]</scope>
    <source>
        <strain evidence="4">CRIB-18</strain>
    </source>
</reference>
<evidence type="ECO:0000259" key="2">
    <source>
        <dbReference type="SMART" id="SM00841"/>
    </source>
</evidence>
<dbReference type="Pfam" id="PF09285">
    <property type="entry name" value="Elong-fact-P_C"/>
    <property type="match status" value="1"/>
</dbReference>
<dbReference type="OrthoDB" id="9801844at2"/>
<dbReference type="RefSeq" id="WP_041017598.1">
    <property type="nucleotide sequence ID" value="NZ_CCEJ010000005.1"/>
</dbReference>
<organism evidence="4 5">
    <name type="scientific">Candidatus Criblamydia sequanensis CRIB-18</name>
    <dbReference type="NCBI Taxonomy" id="1437425"/>
    <lineage>
        <taxon>Bacteria</taxon>
        <taxon>Pseudomonadati</taxon>
        <taxon>Chlamydiota</taxon>
        <taxon>Chlamydiia</taxon>
        <taxon>Parachlamydiales</taxon>
        <taxon>Candidatus Criblamydiaceae</taxon>
        <taxon>Candidatus Criblamydia</taxon>
    </lineage>
</organism>
<protein>
    <submittedName>
        <fullName evidence="4">Elongation factor P</fullName>
    </submittedName>
</protein>
<dbReference type="Pfam" id="PF08207">
    <property type="entry name" value="EFP_N"/>
    <property type="match status" value="1"/>
</dbReference>
<dbReference type="STRING" id="1437425.CSEC_1224"/>
<keyword evidence="4" id="KW-0251">Elongation factor</keyword>
<dbReference type="PIRSF" id="PIRSF005901">
    <property type="entry name" value="EF-P"/>
    <property type="match status" value="1"/>
</dbReference>
<proteinExistence type="inferred from homology"/>
<dbReference type="AlphaFoldDB" id="A0A090D1S7"/>
<evidence type="ECO:0000259" key="3">
    <source>
        <dbReference type="SMART" id="SM01185"/>
    </source>
</evidence>
<dbReference type="SMART" id="SM00841">
    <property type="entry name" value="Elong-fact-P_C"/>
    <property type="match status" value="1"/>
</dbReference>
<comment type="caution">
    <text evidence="4">The sequence shown here is derived from an EMBL/GenBank/DDBJ whole genome shotgun (WGS) entry which is preliminary data.</text>
</comment>
<dbReference type="InterPro" id="IPR015365">
    <property type="entry name" value="Elong-fact-P_C"/>
</dbReference>
<dbReference type="SMART" id="SM01185">
    <property type="entry name" value="EFP"/>
    <property type="match status" value="1"/>
</dbReference>
<dbReference type="FunFam" id="2.40.50.140:FF:000004">
    <property type="entry name" value="Elongation factor P"/>
    <property type="match status" value="1"/>
</dbReference>
<reference evidence="4" key="1">
    <citation type="submission" date="2013-12" db="EMBL/GenBank/DDBJ databases">
        <authorList>
            <person name="Linke B."/>
        </authorList>
    </citation>
    <scope>NUCLEOTIDE SEQUENCE [LARGE SCALE GENOMIC DNA]</scope>
    <source>
        <strain evidence="4">CRIB-18</strain>
    </source>
</reference>
<dbReference type="SUPFAM" id="SSF50249">
    <property type="entry name" value="Nucleic acid-binding proteins"/>
    <property type="match status" value="2"/>
</dbReference>
<dbReference type="NCBIfam" id="NF001810">
    <property type="entry name" value="PRK00529.1"/>
    <property type="match status" value="1"/>
</dbReference>
<evidence type="ECO:0000313" key="5">
    <source>
        <dbReference type="Proteomes" id="UP000031552"/>
    </source>
</evidence>
<gene>
    <name evidence="4" type="primary">efp3</name>
    <name evidence="4" type="ORF">CSEC_1224</name>
</gene>
<dbReference type="GO" id="GO:0003746">
    <property type="term" value="F:translation elongation factor activity"/>
    <property type="evidence" value="ECO:0007669"/>
    <property type="project" value="UniProtKB-KW"/>
</dbReference>
<dbReference type="Proteomes" id="UP000031552">
    <property type="component" value="Unassembled WGS sequence"/>
</dbReference>
<dbReference type="InterPro" id="IPR001059">
    <property type="entry name" value="Transl_elong_P/YeiP_cen"/>
</dbReference>
<evidence type="ECO:0000313" key="4">
    <source>
        <dbReference type="EMBL" id="CDR34045.1"/>
    </source>
</evidence>
<name>A0A090D1S7_9BACT</name>
<dbReference type="GO" id="GO:0005829">
    <property type="term" value="C:cytosol"/>
    <property type="evidence" value="ECO:0007669"/>
    <property type="project" value="UniProtKB-ARBA"/>
</dbReference>
<dbReference type="InterPro" id="IPR014722">
    <property type="entry name" value="Rib_uL2_dom2"/>
</dbReference>
<sequence>MVLSNQISVGMIISINKKLYKVESAIKVNVPKGAPFIKTTLRELSSGKTVEKSFKMNQAIEDVTLTERPVEYLYLEGKDYLFLDTKTLEQVLIPSQIVGDLVNYLKEGVELKAAYHEEAVFSLELPQFLELMVSRLEGDEDGPLVTNGSRVAILETGAKIEVPPFIEIGDIIKVDTKTGEYIQRV</sequence>
<dbReference type="SUPFAM" id="SSF50104">
    <property type="entry name" value="Translation proteins SH3-like domain"/>
    <property type="match status" value="1"/>
</dbReference>
<dbReference type="Gene3D" id="2.40.50.140">
    <property type="entry name" value="Nucleic acid-binding proteins"/>
    <property type="match status" value="2"/>
</dbReference>
<comment type="similarity">
    <text evidence="1">Belongs to the elongation factor P family.</text>
</comment>
<dbReference type="GO" id="GO:0043043">
    <property type="term" value="P:peptide biosynthetic process"/>
    <property type="evidence" value="ECO:0007669"/>
    <property type="project" value="InterPro"/>
</dbReference>
<dbReference type="InterPro" id="IPR020599">
    <property type="entry name" value="Transl_elong_fac_P/YeiP"/>
</dbReference>
<dbReference type="Gene3D" id="2.30.30.30">
    <property type="match status" value="1"/>
</dbReference>
<accession>A0A090D1S7</accession>
<dbReference type="InterPro" id="IPR013185">
    <property type="entry name" value="Transl_elong_KOW-like"/>
</dbReference>
<dbReference type="NCBIfam" id="NF009090">
    <property type="entry name" value="PRK12426.1"/>
    <property type="match status" value="1"/>
</dbReference>
<dbReference type="PANTHER" id="PTHR30053">
    <property type="entry name" value="ELONGATION FACTOR P"/>
    <property type="match status" value="1"/>
</dbReference>
<dbReference type="PANTHER" id="PTHR30053:SF12">
    <property type="entry name" value="ELONGATION FACTOR P (EF-P) FAMILY PROTEIN"/>
    <property type="match status" value="1"/>
</dbReference>
<keyword evidence="5" id="KW-1185">Reference proteome</keyword>